<keyword evidence="2" id="KW-0521">NADP</keyword>
<dbReference type="InterPro" id="IPR013752">
    <property type="entry name" value="KPA_reductase"/>
</dbReference>
<dbReference type="Pfam" id="PF08546">
    <property type="entry name" value="ApbA_C"/>
    <property type="match status" value="1"/>
</dbReference>
<dbReference type="Gene3D" id="1.10.1040.10">
    <property type="entry name" value="N-(1-d-carboxylethyl)-l-norvaline Dehydrogenase, domain 2"/>
    <property type="match status" value="1"/>
</dbReference>
<dbReference type="SUPFAM" id="SSF48179">
    <property type="entry name" value="6-phosphogluconate dehydrogenase C-terminal domain-like"/>
    <property type="match status" value="1"/>
</dbReference>
<dbReference type="InterPro" id="IPR013328">
    <property type="entry name" value="6PGD_dom2"/>
</dbReference>
<dbReference type="Gene3D" id="3.40.50.720">
    <property type="entry name" value="NAD(P)-binding Rossmann-like Domain"/>
    <property type="match status" value="1"/>
</dbReference>
<evidence type="ECO:0000313" key="6">
    <source>
        <dbReference type="EMBL" id="GMH64963.1"/>
    </source>
</evidence>
<protein>
    <recommendedName>
        <fullName evidence="8">2-dehydropantoate 2-reductase</fullName>
    </recommendedName>
</protein>
<dbReference type="InterPro" id="IPR013332">
    <property type="entry name" value="KPR_N"/>
</dbReference>
<dbReference type="PANTHER" id="PTHR43765:SF2">
    <property type="entry name" value="2-DEHYDROPANTOATE 2-REDUCTASE"/>
    <property type="match status" value="1"/>
</dbReference>
<evidence type="ECO:0000256" key="1">
    <source>
        <dbReference type="ARBA" id="ARBA00007870"/>
    </source>
</evidence>
<sequence>MSLQSRPVSLLGSSGAIGSLLQLSLKPSPVPLLRKPWRSLNITQGAQSAVRFDGVEPSRAPAESLVVLICKSYDVMAAVSTLPTTAPVLILSNGLVPLIRPLQEFRREGALFMGSTTVGAGKVSDLDAGDGLREIEVKENGRGQTILGCVGDVGDDIAESMAHLSNFQAQMTAASFPTSVVDPPVLMKALWMKMFLNCLINPSCTIKGTRNEEAKMDTKLLDECLAVQRVIDPNVTIDQKEVTKLFDEVVEKTGKNKNSMMQDILAGRKTEIDFLTGFIRRIGEEHGVDVSRSRELEQQVKTLEFHRLGE</sequence>
<feature type="domain" description="Ketopantoate reductase C-terminal" evidence="5">
    <location>
        <begin position="186"/>
        <end position="303"/>
    </location>
</feature>
<organism evidence="6 7">
    <name type="scientific">Triparma strigata</name>
    <dbReference type="NCBI Taxonomy" id="1606541"/>
    <lineage>
        <taxon>Eukaryota</taxon>
        <taxon>Sar</taxon>
        <taxon>Stramenopiles</taxon>
        <taxon>Ochrophyta</taxon>
        <taxon>Bolidophyceae</taxon>
        <taxon>Parmales</taxon>
        <taxon>Triparmaceae</taxon>
        <taxon>Triparma</taxon>
    </lineage>
</organism>
<name>A0A9W7E716_9STRA</name>
<comment type="similarity">
    <text evidence="1">Belongs to the ketopantoate reductase family.</text>
</comment>
<dbReference type="PANTHER" id="PTHR43765">
    <property type="entry name" value="2-DEHYDROPANTOATE 2-REDUCTASE-RELATED"/>
    <property type="match status" value="1"/>
</dbReference>
<evidence type="ECO:0008006" key="8">
    <source>
        <dbReference type="Google" id="ProtNLM"/>
    </source>
</evidence>
<evidence type="ECO:0000256" key="2">
    <source>
        <dbReference type="ARBA" id="ARBA00022857"/>
    </source>
</evidence>
<reference evidence="7" key="1">
    <citation type="journal article" date="2023" name="Commun. Biol.">
        <title>Genome analysis of Parmales, the sister group of diatoms, reveals the evolutionary specialization of diatoms from phago-mixotrophs to photoautotrophs.</title>
        <authorList>
            <person name="Ban H."/>
            <person name="Sato S."/>
            <person name="Yoshikawa S."/>
            <person name="Yamada K."/>
            <person name="Nakamura Y."/>
            <person name="Ichinomiya M."/>
            <person name="Sato N."/>
            <person name="Blanc-Mathieu R."/>
            <person name="Endo H."/>
            <person name="Kuwata A."/>
            <person name="Ogata H."/>
        </authorList>
    </citation>
    <scope>NUCLEOTIDE SEQUENCE [LARGE SCALE GENOMIC DNA]</scope>
    <source>
        <strain evidence="7">NIES 3701</strain>
    </source>
</reference>
<dbReference type="AlphaFoldDB" id="A0A9W7E716"/>
<keyword evidence="3" id="KW-0560">Oxidoreductase</keyword>
<gene>
    <name evidence="6" type="ORF">TrST_g9665</name>
</gene>
<dbReference type="GO" id="GO:0005737">
    <property type="term" value="C:cytoplasm"/>
    <property type="evidence" value="ECO:0007669"/>
    <property type="project" value="TreeGrafter"/>
</dbReference>
<dbReference type="GO" id="GO:0008677">
    <property type="term" value="F:2-dehydropantoate 2-reductase activity"/>
    <property type="evidence" value="ECO:0007669"/>
    <property type="project" value="TreeGrafter"/>
</dbReference>
<comment type="caution">
    <text evidence="6">The sequence shown here is derived from an EMBL/GenBank/DDBJ whole genome shotgun (WGS) entry which is preliminary data.</text>
</comment>
<evidence type="ECO:0000313" key="7">
    <source>
        <dbReference type="Proteomes" id="UP001165085"/>
    </source>
</evidence>
<dbReference type="InterPro" id="IPR008927">
    <property type="entry name" value="6-PGluconate_DH-like_C_sf"/>
</dbReference>
<accession>A0A9W7E716</accession>
<dbReference type="SUPFAM" id="SSF51735">
    <property type="entry name" value="NAD(P)-binding Rossmann-fold domains"/>
    <property type="match status" value="1"/>
</dbReference>
<dbReference type="EMBL" id="BRXY01000098">
    <property type="protein sequence ID" value="GMH64963.1"/>
    <property type="molecule type" value="Genomic_DNA"/>
</dbReference>
<evidence type="ECO:0000259" key="4">
    <source>
        <dbReference type="Pfam" id="PF02558"/>
    </source>
</evidence>
<keyword evidence="7" id="KW-1185">Reference proteome</keyword>
<dbReference type="OrthoDB" id="73846at2759"/>
<dbReference type="InterPro" id="IPR050838">
    <property type="entry name" value="Ketopantoate_reductase"/>
</dbReference>
<dbReference type="Pfam" id="PF02558">
    <property type="entry name" value="ApbA"/>
    <property type="match status" value="1"/>
</dbReference>
<proteinExistence type="inferred from homology"/>
<dbReference type="Proteomes" id="UP001165085">
    <property type="component" value="Unassembled WGS sequence"/>
</dbReference>
<feature type="domain" description="Ketopantoate reductase N-terminal" evidence="4">
    <location>
        <begin position="14"/>
        <end position="149"/>
    </location>
</feature>
<dbReference type="GO" id="GO:0050661">
    <property type="term" value="F:NADP binding"/>
    <property type="evidence" value="ECO:0007669"/>
    <property type="project" value="TreeGrafter"/>
</dbReference>
<dbReference type="InterPro" id="IPR036291">
    <property type="entry name" value="NAD(P)-bd_dom_sf"/>
</dbReference>
<evidence type="ECO:0000259" key="5">
    <source>
        <dbReference type="Pfam" id="PF08546"/>
    </source>
</evidence>
<evidence type="ECO:0000256" key="3">
    <source>
        <dbReference type="ARBA" id="ARBA00023002"/>
    </source>
</evidence>